<evidence type="ECO:0000313" key="2">
    <source>
        <dbReference type="Proteomes" id="UP000257109"/>
    </source>
</evidence>
<proteinExistence type="predicted"/>
<protein>
    <submittedName>
        <fullName evidence="1">Uncharacterized protein</fullName>
    </submittedName>
</protein>
<gene>
    <name evidence="1" type="ORF">CR513_49554</name>
</gene>
<dbReference type="STRING" id="157652.A0A371EYK3"/>
<keyword evidence="2" id="KW-1185">Reference proteome</keyword>
<sequence length="139" mass="16325">MAATCKIVYEEALARHEERFKAEKERFNINHNMEKLKKWKMALLGLKFMSIRVLKFDKCKCSTQIPNELHKAGKTKFYLPGERIPDWFDHQRSGPSISFRFWNKFPKKVLCLVIRPMDDDYGIVCYVHVALTSDEEAGP</sequence>
<comment type="caution">
    <text evidence="1">The sequence shown here is derived from an EMBL/GenBank/DDBJ whole genome shotgun (WGS) entry which is preliminary data.</text>
</comment>
<dbReference type="EMBL" id="QJKJ01011452">
    <property type="protein sequence ID" value="RDX71137.1"/>
    <property type="molecule type" value="Genomic_DNA"/>
</dbReference>
<organism evidence="1 2">
    <name type="scientific">Mucuna pruriens</name>
    <name type="common">Velvet bean</name>
    <name type="synonym">Dolichos pruriens</name>
    <dbReference type="NCBI Taxonomy" id="157652"/>
    <lineage>
        <taxon>Eukaryota</taxon>
        <taxon>Viridiplantae</taxon>
        <taxon>Streptophyta</taxon>
        <taxon>Embryophyta</taxon>
        <taxon>Tracheophyta</taxon>
        <taxon>Spermatophyta</taxon>
        <taxon>Magnoliopsida</taxon>
        <taxon>eudicotyledons</taxon>
        <taxon>Gunneridae</taxon>
        <taxon>Pentapetalae</taxon>
        <taxon>rosids</taxon>
        <taxon>fabids</taxon>
        <taxon>Fabales</taxon>
        <taxon>Fabaceae</taxon>
        <taxon>Papilionoideae</taxon>
        <taxon>50 kb inversion clade</taxon>
        <taxon>NPAAA clade</taxon>
        <taxon>indigoferoid/millettioid clade</taxon>
        <taxon>Phaseoleae</taxon>
        <taxon>Mucuna</taxon>
    </lineage>
</organism>
<feature type="non-terminal residue" evidence="1">
    <location>
        <position position="1"/>
    </location>
</feature>
<reference evidence="1" key="1">
    <citation type="submission" date="2018-05" db="EMBL/GenBank/DDBJ databases">
        <title>Draft genome of Mucuna pruriens seed.</title>
        <authorList>
            <person name="Nnadi N.E."/>
            <person name="Vos R."/>
            <person name="Hasami M.H."/>
            <person name="Devisetty U.K."/>
            <person name="Aguiy J.C."/>
        </authorList>
    </citation>
    <scope>NUCLEOTIDE SEQUENCE [LARGE SCALE GENOMIC DNA]</scope>
    <source>
        <strain evidence="1">JCA_2017</strain>
    </source>
</reference>
<accession>A0A371EYK3</accession>
<name>A0A371EYK3_MUCPR</name>
<dbReference type="AlphaFoldDB" id="A0A371EYK3"/>
<evidence type="ECO:0000313" key="1">
    <source>
        <dbReference type="EMBL" id="RDX71137.1"/>
    </source>
</evidence>
<dbReference type="Proteomes" id="UP000257109">
    <property type="component" value="Unassembled WGS sequence"/>
</dbReference>
<dbReference type="OrthoDB" id="1434704at2759"/>